<comment type="caution">
    <text evidence="4">The sequence shown here is derived from an EMBL/GenBank/DDBJ whole genome shotgun (WGS) entry which is preliminary data.</text>
</comment>
<keyword evidence="5" id="KW-1185">Reference proteome</keyword>
<feature type="transmembrane region" description="Helical" evidence="2">
    <location>
        <begin position="273"/>
        <end position="296"/>
    </location>
</feature>
<evidence type="ECO:0000313" key="4">
    <source>
        <dbReference type="EMBL" id="KAK9024241.1"/>
    </source>
</evidence>
<dbReference type="PANTHER" id="PTHR43592:SF7">
    <property type="entry name" value="CAAX AMINO TERMINAL PROTEASE FAMILY PROTEIN"/>
    <property type="match status" value="1"/>
</dbReference>
<feature type="transmembrane region" description="Helical" evidence="2">
    <location>
        <begin position="241"/>
        <end position="266"/>
    </location>
</feature>
<keyword evidence="2" id="KW-1133">Transmembrane helix</keyword>
<sequence>MNVGNLDAETAGIELKGRIHFDFELKPAMGLLTINCVKFVSYYGTKELPPQNSISQGPRFRVRTFASRKSTNKSRREGRPSKSFSLQTKETLPEDNNVLAETNPSKDDINNGKSVDSAPQDSISFPSRSNVLQACTITSGLIAALGLIIRQVSHVGSMEGLPIHDCSMEVSFGFEMWHLELITGLVMVISSCRYILLKTWPNFSESSETANKQVLSSLQPYDYLVVAFLPGMSEEFLFRGALLPVFGFDWKSVLVVSTLFGVLHLGNGRKYSFAVWATFVGIVYGYATIVSSSLVVPMASHALNNLVGALLWRYTSKPLTEN</sequence>
<evidence type="ECO:0000256" key="1">
    <source>
        <dbReference type="SAM" id="MobiDB-lite"/>
    </source>
</evidence>
<feature type="compositionally biased region" description="Polar residues" evidence="1">
    <location>
        <begin position="111"/>
        <end position="121"/>
    </location>
</feature>
<name>A0ABR2SG54_9ROSI</name>
<gene>
    <name evidence="4" type="ORF">V6N11_004414</name>
</gene>
<protein>
    <recommendedName>
        <fullName evidence="3">CAAX prenyl protease 2/Lysostaphin resistance protein A-like domain-containing protein</fullName>
    </recommendedName>
</protein>
<proteinExistence type="predicted"/>
<dbReference type="InterPro" id="IPR003675">
    <property type="entry name" value="Rce1/LyrA-like_dom"/>
</dbReference>
<evidence type="ECO:0000256" key="2">
    <source>
        <dbReference type="SAM" id="Phobius"/>
    </source>
</evidence>
<evidence type="ECO:0000259" key="3">
    <source>
        <dbReference type="Pfam" id="PF02517"/>
    </source>
</evidence>
<organism evidence="4 5">
    <name type="scientific">Hibiscus sabdariffa</name>
    <name type="common">roselle</name>
    <dbReference type="NCBI Taxonomy" id="183260"/>
    <lineage>
        <taxon>Eukaryota</taxon>
        <taxon>Viridiplantae</taxon>
        <taxon>Streptophyta</taxon>
        <taxon>Embryophyta</taxon>
        <taxon>Tracheophyta</taxon>
        <taxon>Spermatophyta</taxon>
        <taxon>Magnoliopsida</taxon>
        <taxon>eudicotyledons</taxon>
        <taxon>Gunneridae</taxon>
        <taxon>Pentapetalae</taxon>
        <taxon>rosids</taxon>
        <taxon>malvids</taxon>
        <taxon>Malvales</taxon>
        <taxon>Malvaceae</taxon>
        <taxon>Malvoideae</taxon>
        <taxon>Hibiscus</taxon>
    </lineage>
</organism>
<feature type="domain" description="CAAX prenyl protease 2/Lysostaphin resistance protein A-like" evidence="3">
    <location>
        <begin position="221"/>
        <end position="307"/>
    </location>
</feature>
<keyword evidence="2" id="KW-0472">Membrane</keyword>
<dbReference type="Proteomes" id="UP001396334">
    <property type="component" value="Unassembled WGS sequence"/>
</dbReference>
<dbReference type="Pfam" id="PF02517">
    <property type="entry name" value="Rce1-like"/>
    <property type="match status" value="1"/>
</dbReference>
<feature type="region of interest" description="Disordered" evidence="1">
    <location>
        <begin position="66"/>
        <end position="121"/>
    </location>
</feature>
<evidence type="ECO:0000313" key="5">
    <source>
        <dbReference type="Proteomes" id="UP001396334"/>
    </source>
</evidence>
<keyword evidence="2" id="KW-0812">Transmembrane</keyword>
<dbReference type="EMBL" id="JBBPBN010000015">
    <property type="protein sequence ID" value="KAK9024241.1"/>
    <property type="molecule type" value="Genomic_DNA"/>
</dbReference>
<dbReference type="PANTHER" id="PTHR43592">
    <property type="entry name" value="CAAX AMINO TERMINAL PROTEASE"/>
    <property type="match status" value="1"/>
</dbReference>
<accession>A0ABR2SG54</accession>
<reference evidence="4 5" key="1">
    <citation type="journal article" date="2024" name="G3 (Bethesda)">
        <title>Genome assembly of Hibiscus sabdariffa L. provides insights into metabolisms of medicinal natural products.</title>
        <authorList>
            <person name="Kim T."/>
        </authorList>
    </citation>
    <scope>NUCLEOTIDE SEQUENCE [LARGE SCALE GENOMIC DNA]</scope>
    <source>
        <strain evidence="4">TK-2024</strain>
        <tissue evidence="4">Old leaves</tissue>
    </source>
</reference>